<dbReference type="EMBL" id="JAIWYP010000009">
    <property type="protein sequence ID" value="KAH3768466.1"/>
    <property type="molecule type" value="Genomic_DNA"/>
</dbReference>
<dbReference type="AlphaFoldDB" id="A0A9D4DVP0"/>
<dbReference type="Proteomes" id="UP000828390">
    <property type="component" value="Unassembled WGS sequence"/>
</dbReference>
<name>A0A9D4DVP0_DREPO</name>
<accession>A0A9D4DVP0</accession>
<sequence>MANSDWCAINNIPSFVQWRERMGIKKENGHFRRLYLEEGHKNKHIKDTPHPVVKVSIVTS</sequence>
<keyword evidence="2" id="KW-1185">Reference proteome</keyword>
<organism evidence="1 2">
    <name type="scientific">Dreissena polymorpha</name>
    <name type="common">Zebra mussel</name>
    <name type="synonym">Mytilus polymorpha</name>
    <dbReference type="NCBI Taxonomy" id="45954"/>
    <lineage>
        <taxon>Eukaryota</taxon>
        <taxon>Metazoa</taxon>
        <taxon>Spiralia</taxon>
        <taxon>Lophotrochozoa</taxon>
        <taxon>Mollusca</taxon>
        <taxon>Bivalvia</taxon>
        <taxon>Autobranchia</taxon>
        <taxon>Heteroconchia</taxon>
        <taxon>Euheterodonta</taxon>
        <taxon>Imparidentia</taxon>
        <taxon>Neoheterodontei</taxon>
        <taxon>Myida</taxon>
        <taxon>Dreissenoidea</taxon>
        <taxon>Dreissenidae</taxon>
        <taxon>Dreissena</taxon>
    </lineage>
</organism>
<reference evidence="1" key="1">
    <citation type="journal article" date="2019" name="bioRxiv">
        <title>The Genome of the Zebra Mussel, Dreissena polymorpha: A Resource for Invasive Species Research.</title>
        <authorList>
            <person name="McCartney M.A."/>
            <person name="Auch B."/>
            <person name="Kono T."/>
            <person name="Mallez S."/>
            <person name="Zhang Y."/>
            <person name="Obille A."/>
            <person name="Becker A."/>
            <person name="Abrahante J.E."/>
            <person name="Garbe J."/>
            <person name="Badalamenti J.P."/>
            <person name="Herman A."/>
            <person name="Mangelson H."/>
            <person name="Liachko I."/>
            <person name="Sullivan S."/>
            <person name="Sone E.D."/>
            <person name="Koren S."/>
            <person name="Silverstein K.A.T."/>
            <person name="Beckman K.B."/>
            <person name="Gohl D.M."/>
        </authorList>
    </citation>
    <scope>NUCLEOTIDE SEQUENCE</scope>
    <source>
        <strain evidence="1">Duluth1</strain>
        <tissue evidence="1">Whole animal</tissue>
    </source>
</reference>
<reference evidence="1" key="2">
    <citation type="submission" date="2020-11" db="EMBL/GenBank/DDBJ databases">
        <authorList>
            <person name="McCartney M.A."/>
            <person name="Auch B."/>
            <person name="Kono T."/>
            <person name="Mallez S."/>
            <person name="Becker A."/>
            <person name="Gohl D.M."/>
            <person name="Silverstein K.A.T."/>
            <person name="Koren S."/>
            <person name="Bechman K.B."/>
            <person name="Herman A."/>
            <person name="Abrahante J.E."/>
            <person name="Garbe J."/>
        </authorList>
    </citation>
    <scope>NUCLEOTIDE SEQUENCE</scope>
    <source>
        <strain evidence="1">Duluth1</strain>
        <tissue evidence="1">Whole animal</tissue>
    </source>
</reference>
<comment type="caution">
    <text evidence="1">The sequence shown here is derived from an EMBL/GenBank/DDBJ whole genome shotgun (WGS) entry which is preliminary data.</text>
</comment>
<protein>
    <submittedName>
        <fullName evidence="1">Uncharacterized protein</fullName>
    </submittedName>
</protein>
<evidence type="ECO:0000313" key="2">
    <source>
        <dbReference type="Proteomes" id="UP000828390"/>
    </source>
</evidence>
<gene>
    <name evidence="1" type="ORF">DPMN_169679</name>
</gene>
<proteinExistence type="predicted"/>
<evidence type="ECO:0000313" key="1">
    <source>
        <dbReference type="EMBL" id="KAH3768466.1"/>
    </source>
</evidence>